<dbReference type="InterPro" id="IPR050229">
    <property type="entry name" value="GlpE_sulfurtransferase"/>
</dbReference>
<dbReference type="EMBL" id="CP032125">
    <property type="protein sequence ID" value="AXX98257.1"/>
    <property type="molecule type" value="Genomic_DNA"/>
</dbReference>
<accession>A0A347UHC9</accession>
<organism evidence="2 3">
    <name type="scientific">Profundibacter amoris</name>
    <dbReference type="NCBI Taxonomy" id="2171755"/>
    <lineage>
        <taxon>Bacteria</taxon>
        <taxon>Pseudomonadati</taxon>
        <taxon>Pseudomonadota</taxon>
        <taxon>Alphaproteobacteria</taxon>
        <taxon>Rhodobacterales</taxon>
        <taxon>Paracoccaceae</taxon>
        <taxon>Profundibacter</taxon>
    </lineage>
</organism>
<dbReference type="OrthoDB" id="9807812at2"/>
<dbReference type="Gene3D" id="3.40.250.10">
    <property type="entry name" value="Rhodanese-like domain"/>
    <property type="match status" value="1"/>
</dbReference>
<dbReference type="Pfam" id="PF00581">
    <property type="entry name" value="Rhodanese"/>
    <property type="match status" value="1"/>
</dbReference>
<dbReference type="Proteomes" id="UP000261704">
    <property type="component" value="Chromosome"/>
</dbReference>
<dbReference type="InterPro" id="IPR001763">
    <property type="entry name" value="Rhodanese-like_dom"/>
</dbReference>
<dbReference type="GO" id="GO:0016740">
    <property type="term" value="F:transferase activity"/>
    <property type="evidence" value="ECO:0007669"/>
    <property type="project" value="UniProtKB-KW"/>
</dbReference>
<dbReference type="KEGG" id="pamo:BAR1_10140"/>
<name>A0A347UHC9_9RHOB</name>
<dbReference type="PANTHER" id="PTHR43031">
    <property type="entry name" value="FAD-DEPENDENT OXIDOREDUCTASE"/>
    <property type="match status" value="1"/>
</dbReference>
<dbReference type="SUPFAM" id="SSF52821">
    <property type="entry name" value="Rhodanese/Cell cycle control phosphatase"/>
    <property type="match status" value="1"/>
</dbReference>
<evidence type="ECO:0000259" key="1">
    <source>
        <dbReference type="PROSITE" id="PS50206"/>
    </source>
</evidence>
<proteinExistence type="predicted"/>
<dbReference type="RefSeq" id="WP_118942913.1">
    <property type="nucleotide sequence ID" value="NZ_CP032125.1"/>
</dbReference>
<gene>
    <name evidence="2" type="ORF">BAR1_10140</name>
</gene>
<evidence type="ECO:0000313" key="3">
    <source>
        <dbReference type="Proteomes" id="UP000261704"/>
    </source>
</evidence>
<feature type="domain" description="Rhodanese" evidence="1">
    <location>
        <begin position="23"/>
        <end position="119"/>
    </location>
</feature>
<keyword evidence="2" id="KW-0808">Transferase</keyword>
<protein>
    <submittedName>
        <fullName evidence="2">Sulfurtransferase</fullName>
    </submittedName>
</protein>
<reference evidence="2 3" key="1">
    <citation type="submission" date="2018-09" db="EMBL/GenBank/DDBJ databases">
        <title>Profundibacter amoris BAR1 gen. nov., sp. nov., a new member of the Roseobacter clade isolated at Lokis Castle Vent Field on the Arctic Mid-Oceanic Ridge.</title>
        <authorList>
            <person name="Le Moine Bauer S."/>
            <person name="Sjoeberg A.G."/>
            <person name="L'Haridon S."/>
            <person name="Stokke R."/>
            <person name="Roalkvam I."/>
            <person name="Steen I.H."/>
            <person name="Dahle H."/>
        </authorList>
    </citation>
    <scope>NUCLEOTIDE SEQUENCE [LARGE SCALE GENOMIC DNA]</scope>
    <source>
        <strain evidence="2 3">BAR1</strain>
    </source>
</reference>
<dbReference type="AlphaFoldDB" id="A0A347UHC9"/>
<sequence>MFNLFNRAAGPQLSMTDAIQQVADGEMLLFDVRDANELAQTGKAEGAIHLPLVSFQMKTDPRSPEVLPELDVNKPVGIYCATGARSGMAVRAMQQMGYQTVHNLGGLGNWANAGGKIVRA</sequence>
<keyword evidence="3" id="KW-1185">Reference proteome</keyword>
<dbReference type="PANTHER" id="PTHR43031:SF16">
    <property type="entry name" value="OXIDOREDUCTASE"/>
    <property type="match status" value="1"/>
</dbReference>
<dbReference type="SMART" id="SM00450">
    <property type="entry name" value="RHOD"/>
    <property type="match status" value="1"/>
</dbReference>
<dbReference type="PROSITE" id="PS50206">
    <property type="entry name" value="RHODANESE_3"/>
    <property type="match status" value="1"/>
</dbReference>
<dbReference type="InterPro" id="IPR036873">
    <property type="entry name" value="Rhodanese-like_dom_sf"/>
</dbReference>
<evidence type="ECO:0000313" key="2">
    <source>
        <dbReference type="EMBL" id="AXX98257.1"/>
    </source>
</evidence>